<dbReference type="Proteomes" id="UP001597438">
    <property type="component" value="Unassembled WGS sequence"/>
</dbReference>
<comment type="similarity">
    <text evidence="1">Belongs to the peptidase M16 family.</text>
</comment>
<dbReference type="RefSeq" id="WP_251742554.1">
    <property type="nucleotide sequence ID" value="NZ_JBHUOJ010000040.1"/>
</dbReference>
<keyword evidence="3" id="KW-0378">Hydrolase</keyword>
<keyword evidence="2" id="KW-0645">Protease</keyword>
<organism evidence="8 9">
    <name type="scientific">Christiangramia antarctica</name>
    <dbReference type="NCBI Taxonomy" id="2058158"/>
    <lineage>
        <taxon>Bacteria</taxon>
        <taxon>Pseudomonadati</taxon>
        <taxon>Bacteroidota</taxon>
        <taxon>Flavobacteriia</taxon>
        <taxon>Flavobacteriales</taxon>
        <taxon>Flavobacteriaceae</taxon>
        <taxon>Christiangramia</taxon>
    </lineage>
</organism>
<evidence type="ECO:0000313" key="8">
    <source>
        <dbReference type="EMBL" id="MFD2835462.1"/>
    </source>
</evidence>
<dbReference type="InterPro" id="IPR007863">
    <property type="entry name" value="Peptidase_M16_C"/>
</dbReference>
<evidence type="ECO:0000313" key="9">
    <source>
        <dbReference type="Proteomes" id="UP001597438"/>
    </source>
</evidence>
<name>A0ABW5X9X6_9FLAO</name>
<sequence>MKVTKMRIFISCIIIIFGLGSGLVAQGEPDIAETNLDASVRYGRLDNGFTYYLKHNQEPEDKIEIIFSVRAGYYQQNEKQMEYAHLMEHMGTFHTKKFPALREYTDSVGIYNHARTGYDNTMYTITLPSGDKNKLNAALDIVHEWSQNILLRKEDVAVQSGAIIAEGRSKTYHQDWVVDTLSNIILSNTNFELKDKKGRKASMKNVDLQALKDYRDKWYRTDLEAAIIVGDINIDSLENVLRNRFKDLKLSSDTKNPEPYNERHKVKLKGDNQYKFINDSIDRSSRLVVIKKKLNDETYVRSRADFKRMVLQNLSRRMLSEMGTDFKNQYDPPFHNYTNSFMSNSLGGGQIQTSAWSVDLDDDLDIKAKMTRLFKADQLLKKSLNHQLLNEAKKEVLAELVATDHKSDKIALKLHNHFISGTVAWTADQWQEELTQTLESIDLDALKNHIDYEWDFTKNSDFIFFNVPQDKLPDHQTVMKWYREAKKQAAVKSGFQFQKIKTMPNRFSSSKSIKADLPEANEIGISKLTLRNGINLIFKPSKPASNFYKNEVSIYGYKNVPVSFQDREEYLKVVTAPKVMFYGDVGEYSKFQIKDYMLEHRINLNYHNINNQFIIDGKFKSEHIQDFFNILYLYLIEPKYNEIAFKSWKKDEILNLSTTKDYNSMIREITDKKLYTTLPELTGNDINTIRYQEYHRAYKRFSNLKGYTFIITGDFDPEKLMSQVGHYFSEFSTNDIGEICESKFAYRFEKFSEKVPYENTSQAVVELYFPIKVKKDVKTQALLDLVAFRLNQVVFDRLRVGTYTPRARGIWMDYTRGIYAFNISFDSDYGFQDHMIENALEEFNKLKASGVTSDWLQTTNVHLLNQYGRQLETFWLVNIWPEYLKRYENYEEEGIENLLKYESILNHFIDIDDVNLAAKKYLSEEKRQEIIIIPTESEEL</sequence>
<proteinExistence type="inferred from homology"/>
<dbReference type="Gene3D" id="3.30.830.10">
    <property type="entry name" value="Metalloenzyme, LuxS/M16 peptidase-like"/>
    <property type="match status" value="3"/>
</dbReference>
<keyword evidence="5" id="KW-0482">Metalloprotease</keyword>
<dbReference type="InterPro" id="IPR011765">
    <property type="entry name" value="Pept_M16_N"/>
</dbReference>
<gene>
    <name evidence="8" type="ORF">ACFSYS_19375</name>
</gene>
<dbReference type="PANTHER" id="PTHR43690">
    <property type="entry name" value="NARDILYSIN"/>
    <property type="match status" value="1"/>
</dbReference>
<keyword evidence="9" id="KW-1185">Reference proteome</keyword>
<evidence type="ECO:0000256" key="2">
    <source>
        <dbReference type="ARBA" id="ARBA00022670"/>
    </source>
</evidence>
<evidence type="ECO:0000259" key="6">
    <source>
        <dbReference type="Pfam" id="PF00675"/>
    </source>
</evidence>
<evidence type="ECO:0000256" key="3">
    <source>
        <dbReference type="ARBA" id="ARBA00022801"/>
    </source>
</evidence>
<dbReference type="InterPro" id="IPR050626">
    <property type="entry name" value="Peptidase_M16"/>
</dbReference>
<feature type="domain" description="Peptidase M16 N-terminal" evidence="6">
    <location>
        <begin position="55"/>
        <end position="190"/>
    </location>
</feature>
<evidence type="ECO:0000256" key="1">
    <source>
        <dbReference type="ARBA" id="ARBA00007261"/>
    </source>
</evidence>
<evidence type="ECO:0000256" key="5">
    <source>
        <dbReference type="ARBA" id="ARBA00023049"/>
    </source>
</evidence>
<dbReference type="PANTHER" id="PTHR43690:SF17">
    <property type="entry name" value="PROTEIN YHJJ"/>
    <property type="match status" value="1"/>
</dbReference>
<keyword evidence="4" id="KW-0862">Zinc</keyword>
<feature type="domain" description="Peptidase M16 C-terminal" evidence="7">
    <location>
        <begin position="206"/>
        <end position="265"/>
    </location>
</feature>
<evidence type="ECO:0000256" key="4">
    <source>
        <dbReference type="ARBA" id="ARBA00022833"/>
    </source>
</evidence>
<comment type="caution">
    <text evidence="8">The sequence shown here is derived from an EMBL/GenBank/DDBJ whole genome shotgun (WGS) entry which is preliminary data.</text>
</comment>
<dbReference type="Pfam" id="PF05193">
    <property type="entry name" value="Peptidase_M16_C"/>
    <property type="match status" value="2"/>
</dbReference>
<reference evidence="9" key="1">
    <citation type="journal article" date="2019" name="Int. J. Syst. Evol. Microbiol.">
        <title>The Global Catalogue of Microorganisms (GCM) 10K type strain sequencing project: providing services to taxonomists for standard genome sequencing and annotation.</title>
        <authorList>
            <consortium name="The Broad Institute Genomics Platform"/>
            <consortium name="The Broad Institute Genome Sequencing Center for Infectious Disease"/>
            <person name="Wu L."/>
            <person name="Ma J."/>
        </authorList>
    </citation>
    <scope>NUCLEOTIDE SEQUENCE [LARGE SCALE GENOMIC DNA]</scope>
    <source>
        <strain evidence="9">KCTC 52925</strain>
    </source>
</reference>
<dbReference type="EMBL" id="JBHUOJ010000040">
    <property type="protein sequence ID" value="MFD2835462.1"/>
    <property type="molecule type" value="Genomic_DNA"/>
</dbReference>
<dbReference type="SUPFAM" id="SSF63411">
    <property type="entry name" value="LuxS/MPP-like metallohydrolase"/>
    <property type="match status" value="3"/>
</dbReference>
<accession>A0ABW5X9X6</accession>
<dbReference type="InterPro" id="IPR011249">
    <property type="entry name" value="Metalloenz_LuxS/M16"/>
</dbReference>
<feature type="domain" description="Peptidase M16 C-terminal" evidence="7">
    <location>
        <begin position="690"/>
        <end position="854"/>
    </location>
</feature>
<dbReference type="Pfam" id="PF00675">
    <property type="entry name" value="Peptidase_M16"/>
    <property type="match status" value="1"/>
</dbReference>
<protein>
    <submittedName>
        <fullName evidence="8">M16 family metallopeptidase</fullName>
    </submittedName>
</protein>
<evidence type="ECO:0000259" key="7">
    <source>
        <dbReference type="Pfam" id="PF05193"/>
    </source>
</evidence>